<sequence length="87" mass="9551">MAQAAGHRETSSHCFYEPRLSPCLSLHGCGCLSPAVVLFISALIQWGFGMWSLGIRSVFPIRTVCNGYRDYWSGSYGNVTCKVTLST</sequence>
<accession>A0A5B7JJ87</accession>
<keyword evidence="1" id="KW-0472">Membrane</keyword>
<keyword evidence="1" id="KW-0812">Transmembrane</keyword>
<protein>
    <submittedName>
        <fullName evidence="2">Uncharacterized protein</fullName>
    </submittedName>
</protein>
<organism evidence="2 3">
    <name type="scientific">Portunus trituberculatus</name>
    <name type="common">Swimming crab</name>
    <name type="synonym">Neptunus trituberculatus</name>
    <dbReference type="NCBI Taxonomy" id="210409"/>
    <lineage>
        <taxon>Eukaryota</taxon>
        <taxon>Metazoa</taxon>
        <taxon>Ecdysozoa</taxon>
        <taxon>Arthropoda</taxon>
        <taxon>Crustacea</taxon>
        <taxon>Multicrustacea</taxon>
        <taxon>Malacostraca</taxon>
        <taxon>Eumalacostraca</taxon>
        <taxon>Eucarida</taxon>
        <taxon>Decapoda</taxon>
        <taxon>Pleocyemata</taxon>
        <taxon>Brachyura</taxon>
        <taxon>Eubrachyura</taxon>
        <taxon>Portunoidea</taxon>
        <taxon>Portunidae</taxon>
        <taxon>Portuninae</taxon>
        <taxon>Portunus</taxon>
    </lineage>
</organism>
<gene>
    <name evidence="2" type="ORF">E2C01_087438</name>
</gene>
<feature type="transmembrane region" description="Helical" evidence="1">
    <location>
        <begin position="25"/>
        <end position="48"/>
    </location>
</feature>
<reference evidence="2 3" key="1">
    <citation type="submission" date="2019-05" db="EMBL/GenBank/DDBJ databases">
        <title>Another draft genome of Portunus trituberculatus and its Hox gene families provides insights of decapod evolution.</title>
        <authorList>
            <person name="Jeong J.-H."/>
            <person name="Song I."/>
            <person name="Kim S."/>
            <person name="Choi T."/>
            <person name="Kim D."/>
            <person name="Ryu S."/>
            <person name="Kim W."/>
        </authorList>
    </citation>
    <scope>NUCLEOTIDE SEQUENCE [LARGE SCALE GENOMIC DNA]</scope>
    <source>
        <tissue evidence="2">Muscle</tissue>
    </source>
</reference>
<evidence type="ECO:0000313" key="3">
    <source>
        <dbReference type="Proteomes" id="UP000324222"/>
    </source>
</evidence>
<proteinExistence type="predicted"/>
<comment type="caution">
    <text evidence="2">The sequence shown here is derived from an EMBL/GenBank/DDBJ whole genome shotgun (WGS) entry which is preliminary data.</text>
</comment>
<evidence type="ECO:0000256" key="1">
    <source>
        <dbReference type="SAM" id="Phobius"/>
    </source>
</evidence>
<keyword evidence="1" id="KW-1133">Transmembrane helix</keyword>
<dbReference type="AlphaFoldDB" id="A0A5B7JJ87"/>
<dbReference type="EMBL" id="VSRR010090941">
    <property type="protein sequence ID" value="MPC92354.1"/>
    <property type="molecule type" value="Genomic_DNA"/>
</dbReference>
<name>A0A5B7JJ87_PORTR</name>
<keyword evidence="3" id="KW-1185">Reference proteome</keyword>
<dbReference type="Proteomes" id="UP000324222">
    <property type="component" value="Unassembled WGS sequence"/>
</dbReference>
<evidence type="ECO:0000313" key="2">
    <source>
        <dbReference type="EMBL" id="MPC92354.1"/>
    </source>
</evidence>